<comment type="similarity">
    <text evidence="1">Belongs to the SDHAF4 family.</text>
</comment>
<dbReference type="PANTHER" id="PTHR28524:SF3">
    <property type="entry name" value="SUCCINATE DEHYDROGENASE ASSEMBLY FACTOR 4, MITOCHONDRIAL"/>
    <property type="match status" value="1"/>
</dbReference>
<name>A0A560F5Y7_9PROT</name>
<dbReference type="EMBL" id="VITN01000012">
    <property type="protein sequence ID" value="TWB16954.1"/>
    <property type="molecule type" value="Genomic_DNA"/>
</dbReference>
<dbReference type="Pfam" id="PF07896">
    <property type="entry name" value="DUF1674"/>
    <property type="match status" value="1"/>
</dbReference>
<protein>
    <recommendedName>
        <fullName evidence="5">DUF1674 domain-containing protein</fullName>
    </recommendedName>
</protein>
<proteinExistence type="inferred from homology"/>
<dbReference type="Proteomes" id="UP000319859">
    <property type="component" value="Unassembled WGS sequence"/>
</dbReference>
<comment type="caution">
    <text evidence="3">The sequence shown here is derived from an EMBL/GenBank/DDBJ whole genome shotgun (WGS) entry which is preliminary data.</text>
</comment>
<feature type="region of interest" description="Disordered" evidence="2">
    <location>
        <begin position="1"/>
        <end position="83"/>
    </location>
</feature>
<reference evidence="3 4" key="1">
    <citation type="submission" date="2019-06" db="EMBL/GenBank/DDBJ databases">
        <title>Genomic Encyclopedia of Type Strains, Phase IV (KMG-V): Genome sequencing to study the core and pangenomes of soil and plant-associated prokaryotes.</title>
        <authorList>
            <person name="Whitman W."/>
        </authorList>
    </citation>
    <scope>NUCLEOTIDE SEQUENCE [LARGE SCALE GENOMIC DNA]</scope>
    <source>
        <strain evidence="3 4">BR 11880</strain>
    </source>
</reference>
<evidence type="ECO:0000313" key="3">
    <source>
        <dbReference type="EMBL" id="TWB16954.1"/>
    </source>
</evidence>
<feature type="compositionally biased region" description="Pro residues" evidence="2">
    <location>
        <begin position="15"/>
        <end position="24"/>
    </location>
</feature>
<evidence type="ECO:0000256" key="1">
    <source>
        <dbReference type="ARBA" id="ARBA00005701"/>
    </source>
</evidence>
<gene>
    <name evidence="3" type="ORF">FBZ89_112112</name>
</gene>
<evidence type="ECO:0000256" key="2">
    <source>
        <dbReference type="SAM" id="MobiDB-lite"/>
    </source>
</evidence>
<feature type="compositionally biased region" description="Low complexity" evidence="2">
    <location>
        <begin position="33"/>
        <end position="46"/>
    </location>
</feature>
<dbReference type="PANTHER" id="PTHR28524">
    <property type="entry name" value="SUCCINATE DEHYDROGENASE ASSEMBLY FACTOR 4, MITOCHONDRIAL"/>
    <property type="match status" value="1"/>
</dbReference>
<dbReference type="InterPro" id="IPR012875">
    <property type="entry name" value="SDHF4"/>
</dbReference>
<feature type="compositionally biased region" description="Basic and acidic residues" evidence="2">
    <location>
        <begin position="70"/>
        <end position="83"/>
    </location>
</feature>
<evidence type="ECO:0008006" key="5">
    <source>
        <dbReference type="Google" id="ProtNLM"/>
    </source>
</evidence>
<sequence>MAAAGTGANYSLMSKPPPHMPDPKAPVFKTHVAPTTPATPETQPEPAKGPAAEQPAVREIGGPSGPEPTRYGDWERKGRCSDF</sequence>
<evidence type="ECO:0000313" key="4">
    <source>
        <dbReference type="Proteomes" id="UP000319859"/>
    </source>
</evidence>
<organism evidence="3 4">
    <name type="scientific">Nitrospirillum amazonense</name>
    <dbReference type="NCBI Taxonomy" id="28077"/>
    <lineage>
        <taxon>Bacteria</taxon>
        <taxon>Pseudomonadati</taxon>
        <taxon>Pseudomonadota</taxon>
        <taxon>Alphaproteobacteria</taxon>
        <taxon>Rhodospirillales</taxon>
        <taxon>Azospirillaceae</taxon>
        <taxon>Nitrospirillum</taxon>
    </lineage>
</organism>
<accession>A0A560F5Y7</accession>
<dbReference type="AlphaFoldDB" id="A0A560F5Y7"/>